<dbReference type="AlphaFoldDB" id="T1FKI0"/>
<reference evidence="9" key="1">
    <citation type="submission" date="2012-12" db="EMBL/GenBank/DDBJ databases">
        <authorList>
            <person name="Hellsten U."/>
            <person name="Grimwood J."/>
            <person name="Chapman J.A."/>
            <person name="Shapiro H."/>
            <person name="Aerts A."/>
            <person name="Otillar R.P."/>
            <person name="Terry A.Y."/>
            <person name="Boore J.L."/>
            <person name="Simakov O."/>
            <person name="Marletaz F."/>
            <person name="Cho S.-J."/>
            <person name="Edsinger-Gonzales E."/>
            <person name="Havlak P."/>
            <person name="Kuo D.-H."/>
            <person name="Larsson T."/>
            <person name="Lv J."/>
            <person name="Arendt D."/>
            <person name="Savage R."/>
            <person name="Osoegawa K."/>
            <person name="de Jong P."/>
            <person name="Lindberg D.R."/>
            <person name="Seaver E.C."/>
            <person name="Weisblat D.A."/>
            <person name="Putnam N.H."/>
            <person name="Grigoriev I.V."/>
            <person name="Rokhsar D.S."/>
        </authorList>
    </citation>
    <scope>NUCLEOTIDE SEQUENCE</scope>
</reference>
<reference evidence="7 9" key="2">
    <citation type="journal article" date="2013" name="Nature">
        <title>Insights into bilaterian evolution from three spiralian genomes.</title>
        <authorList>
            <person name="Simakov O."/>
            <person name="Marletaz F."/>
            <person name="Cho S.J."/>
            <person name="Edsinger-Gonzales E."/>
            <person name="Havlak P."/>
            <person name="Hellsten U."/>
            <person name="Kuo D.H."/>
            <person name="Larsson T."/>
            <person name="Lv J."/>
            <person name="Arendt D."/>
            <person name="Savage R."/>
            <person name="Osoegawa K."/>
            <person name="de Jong P."/>
            <person name="Grimwood J."/>
            <person name="Chapman J.A."/>
            <person name="Shapiro H."/>
            <person name="Aerts A."/>
            <person name="Otillar R.P."/>
            <person name="Terry A.Y."/>
            <person name="Boore J.L."/>
            <person name="Grigoriev I.V."/>
            <person name="Lindberg D.R."/>
            <person name="Seaver E.C."/>
            <person name="Weisblat D.A."/>
            <person name="Putnam N.H."/>
            <person name="Rokhsar D.S."/>
        </authorList>
    </citation>
    <scope>NUCLEOTIDE SEQUENCE</scope>
</reference>
<gene>
    <name evidence="8" type="primary">20209329</name>
    <name evidence="7" type="ORF">HELRODRAFT_184057</name>
</gene>
<protein>
    <recommendedName>
        <fullName evidence="10">Ectonucleoside triphosphate diphosphohydrolase 1</fullName>
    </recommendedName>
</protein>
<evidence type="ECO:0000256" key="1">
    <source>
        <dbReference type="ARBA" id="ARBA00009283"/>
    </source>
</evidence>
<organism evidence="8 9">
    <name type="scientific">Helobdella robusta</name>
    <name type="common">Californian leech</name>
    <dbReference type="NCBI Taxonomy" id="6412"/>
    <lineage>
        <taxon>Eukaryota</taxon>
        <taxon>Metazoa</taxon>
        <taxon>Spiralia</taxon>
        <taxon>Lophotrochozoa</taxon>
        <taxon>Annelida</taxon>
        <taxon>Clitellata</taxon>
        <taxon>Hirudinea</taxon>
        <taxon>Rhynchobdellida</taxon>
        <taxon>Glossiphoniidae</taxon>
        <taxon>Helobdella</taxon>
    </lineage>
</organism>
<dbReference type="GO" id="GO:0009134">
    <property type="term" value="P:nucleoside diphosphate catabolic process"/>
    <property type="evidence" value="ECO:0000318"/>
    <property type="project" value="GO_Central"/>
</dbReference>
<dbReference type="Pfam" id="PF01150">
    <property type="entry name" value="GDA1_CD39"/>
    <property type="match status" value="2"/>
</dbReference>
<accession>T1FKI0</accession>
<dbReference type="KEGG" id="hro:HELRODRAFT_184057"/>
<dbReference type="OMA" id="FTWISAN"/>
<sequence length="519" mass="59713">MTPTAVKLISVIFFLFTFRVKPFGSMQMEQDIRDREDNDGTNSPGNIHRSERQKRSVDGDYLKHEYMYGAVVDAGSSGSRLYVYRWRTDYLSKKEPLPTFQVIQNKKIEGGVSLVESDVEKLSGYLRPFIDLGKRTIPQKQHNVTNLYFMSTAGMRFLLEEKANRHIKMISNILANKSFSPFVHKERNVRILSDFIFLIPNCIGHSEAIIFKGEEEGAFAWLSVNYNKKIFFEKDVKVLKTHGIIEMGGASAQIAFIPDGDILEGMFPINVAGITYRLYVHSFLHYGQEYAERWVNEHIKESKETCDQNKTNECSNPCYIRDFNVTIKIDVNDVHFVGSGDAGSCEKLLDLFVYTYQDRDWRCSPKPCSIGSVYQPSLPASMDFYGVGAFRYTYERFDLLSVGNHFDLDKADKIVRQFCAMDVEEVKLKYPSPDHKYLTSPCLLGMYFTKLFNKAFKFPMDTKLIKIEKEIDWTLGALLYEHELYTYKMLDPAKSTSAIPTQNGLVHTLTFIFLLIMLT</sequence>
<evidence type="ECO:0008006" key="10">
    <source>
        <dbReference type="Google" id="ProtNLM"/>
    </source>
</evidence>
<name>T1FKI0_HELRO</name>
<dbReference type="FunCoup" id="T1FKI0">
    <property type="interactions" value="976"/>
</dbReference>
<reference evidence="8" key="3">
    <citation type="submission" date="2015-06" db="UniProtKB">
        <authorList>
            <consortium name="EnsemblMetazoa"/>
        </authorList>
    </citation>
    <scope>IDENTIFICATION</scope>
</reference>
<dbReference type="EMBL" id="AMQM01009164">
    <property type="status" value="NOT_ANNOTATED_CDS"/>
    <property type="molecule type" value="Genomic_DNA"/>
</dbReference>
<dbReference type="InParanoid" id="T1FKI0"/>
<dbReference type="GO" id="GO:0005886">
    <property type="term" value="C:plasma membrane"/>
    <property type="evidence" value="ECO:0000318"/>
    <property type="project" value="GO_Central"/>
</dbReference>
<keyword evidence="2" id="KW-0378">Hydrolase</keyword>
<dbReference type="GO" id="GO:0004382">
    <property type="term" value="F:GDP phosphatase activity"/>
    <property type="evidence" value="ECO:0000318"/>
    <property type="project" value="GO_Central"/>
</dbReference>
<dbReference type="HOGENOM" id="CLU_010246_6_0_1"/>
<dbReference type="CDD" id="cd24003">
    <property type="entry name" value="ASKHA_NBD_GDA1_CD39_NTPase"/>
    <property type="match status" value="1"/>
</dbReference>
<feature type="active site" description="Proton acceptor" evidence="3">
    <location>
        <position position="216"/>
    </location>
</feature>
<comment type="similarity">
    <text evidence="1">Belongs to the GDA1/CD39 NTPase family.</text>
</comment>
<evidence type="ECO:0000256" key="6">
    <source>
        <dbReference type="SAM" id="SignalP"/>
    </source>
</evidence>
<dbReference type="GO" id="GO:0005524">
    <property type="term" value="F:ATP binding"/>
    <property type="evidence" value="ECO:0007669"/>
    <property type="project" value="UniProtKB-KW"/>
</dbReference>
<dbReference type="GeneID" id="20209329"/>
<feature type="binding site" evidence="4">
    <location>
        <begin position="249"/>
        <end position="253"/>
    </location>
    <ligand>
        <name>ATP</name>
        <dbReference type="ChEBI" id="CHEBI:30616"/>
    </ligand>
</feature>
<keyword evidence="4" id="KW-0067">ATP-binding</keyword>
<dbReference type="CTD" id="20209329"/>
<dbReference type="GO" id="GO:0017111">
    <property type="term" value="F:ribonucleoside triphosphate phosphatase activity"/>
    <property type="evidence" value="ECO:0000318"/>
    <property type="project" value="GO_Central"/>
</dbReference>
<dbReference type="Gene3D" id="3.30.420.150">
    <property type="entry name" value="Exopolyphosphatase. Domain 2"/>
    <property type="match status" value="1"/>
</dbReference>
<dbReference type="PANTHER" id="PTHR11782">
    <property type="entry name" value="ADENOSINE/GUANOSINE DIPHOSPHATASE"/>
    <property type="match status" value="1"/>
</dbReference>
<feature type="signal peptide" evidence="6">
    <location>
        <begin position="1"/>
        <end position="22"/>
    </location>
</feature>
<evidence type="ECO:0000313" key="8">
    <source>
        <dbReference type="EnsemblMetazoa" id="HelroP184057"/>
    </source>
</evidence>
<proteinExistence type="inferred from homology"/>
<dbReference type="OrthoDB" id="6372431at2759"/>
<keyword evidence="6" id="KW-0732">Signal</keyword>
<dbReference type="Gene3D" id="3.30.420.40">
    <property type="match status" value="1"/>
</dbReference>
<dbReference type="Proteomes" id="UP000015101">
    <property type="component" value="Unassembled WGS sequence"/>
</dbReference>
<keyword evidence="9" id="KW-1185">Reference proteome</keyword>
<evidence type="ECO:0000256" key="2">
    <source>
        <dbReference type="ARBA" id="ARBA00022801"/>
    </source>
</evidence>
<dbReference type="RefSeq" id="XP_009013233.1">
    <property type="nucleotide sequence ID" value="XM_009014985.1"/>
</dbReference>
<evidence type="ECO:0000313" key="9">
    <source>
        <dbReference type="Proteomes" id="UP000015101"/>
    </source>
</evidence>
<keyword evidence="4" id="KW-0547">Nucleotide-binding</keyword>
<dbReference type="eggNOG" id="KOG1386">
    <property type="taxonomic scope" value="Eukaryota"/>
</dbReference>
<feature type="chain" id="PRO_5010980779" description="Ectonucleoside triphosphate diphosphohydrolase 1" evidence="6">
    <location>
        <begin position="23"/>
        <end position="519"/>
    </location>
</feature>
<evidence type="ECO:0000256" key="4">
    <source>
        <dbReference type="PIRSR" id="PIRSR600407-2"/>
    </source>
</evidence>
<dbReference type="PANTHER" id="PTHR11782:SF83">
    <property type="entry name" value="GUANOSINE-DIPHOSPHATASE"/>
    <property type="match status" value="1"/>
</dbReference>
<evidence type="ECO:0000256" key="3">
    <source>
        <dbReference type="PIRSR" id="PIRSR600407-1"/>
    </source>
</evidence>
<feature type="region of interest" description="Disordered" evidence="5">
    <location>
        <begin position="34"/>
        <end position="55"/>
    </location>
</feature>
<evidence type="ECO:0000313" key="7">
    <source>
        <dbReference type="EMBL" id="ESO08681.1"/>
    </source>
</evidence>
<dbReference type="EMBL" id="KB096076">
    <property type="protein sequence ID" value="ESO08681.1"/>
    <property type="molecule type" value="Genomic_DNA"/>
</dbReference>
<dbReference type="InterPro" id="IPR000407">
    <property type="entry name" value="GDA1_CD39_NTPase"/>
</dbReference>
<evidence type="ECO:0000256" key="5">
    <source>
        <dbReference type="SAM" id="MobiDB-lite"/>
    </source>
</evidence>
<dbReference type="EnsemblMetazoa" id="HelroT184057">
    <property type="protein sequence ID" value="HelroP184057"/>
    <property type="gene ID" value="HelroG184057"/>
</dbReference>
<dbReference type="STRING" id="6412.T1FKI0"/>
<dbReference type="GO" id="GO:0045134">
    <property type="term" value="F:UDP phosphatase activity"/>
    <property type="evidence" value="ECO:0000318"/>
    <property type="project" value="GO_Central"/>
</dbReference>